<dbReference type="InterPro" id="IPR029063">
    <property type="entry name" value="SAM-dependent_MTases_sf"/>
</dbReference>
<organism evidence="2 3">
    <name type="scientific">Candidatus Schekmanbacteria bacterium RBG_16_38_10</name>
    <dbReference type="NCBI Taxonomy" id="1817879"/>
    <lineage>
        <taxon>Bacteria</taxon>
        <taxon>Candidatus Schekmaniibacteriota</taxon>
    </lineage>
</organism>
<accession>A0A1F7RP65</accession>
<reference evidence="2 3" key="1">
    <citation type="journal article" date="2016" name="Nat. Commun.">
        <title>Thousands of microbial genomes shed light on interconnected biogeochemical processes in an aquifer system.</title>
        <authorList>
            <person name="Anantharaman K."/>
            <person name="Brown C.T."/>
            <person name="Hug L.A."/>
            <person name="Sharon I."/>
            <person name="Castelle C.J."/>
            <person name="Probst A.J."/>
            <person name="Thomas B.C."/>
            <person name="Singh A."/>
            <person name="Wilkins M.J."/>
            <person name="Karaoz U."/>
            <person name="Brodie E.L."/>
            <person name="Williams K.H."/>
            <person name="Hubbard S.S."/>
            <person name="Banfield J.F."/>
        </authorList>
    </citation>
    <scope>NUCLEOTIDE SEQUENCE [LARGE SCALE GENOMIC DNA]</scope>
</reference>
<protein>
    <recommendedName>
        <fullName evidence="1">Methyltransferase type 11 domain-containing protein</fullName>
    </recommendedName>
</protein>
<dbReference type="Proteomes" id="UP000178797">
    <property type="component" value="Unassembled WGS sequence"/>
</dbReference>
<dbReference type="InterPro" id="IPR013216">
    <property type="entry name" value="Methyltransf_11"/>
</dbReference>
<dbReference type="GO" id="GO:0008757">
    <property type="term" value="F:S-adenosylmethionine-dependent methyltransferase activity"/>
    <property type="evidence" value="ECO:0007669"/>
    <property type="project" value="InterPro"/>
</dbReference>
<dbReference type="SUPFAM" id="SSF53335">
    <property type="entry name" value="S-adenosyl-L-methionine-dependent methyltransferases"/>
    <property type="match status" value="1"/>
</dbReference>
<feature type="domain" description="Methyltransferase type 11" evidence="1">
    <location>
        <begin position="83"/>
        <end position="180"/>
    </location>
</feature>
<dbReference type="CDD" id="cd02440">
    <property type="entry name" value="AdoMet_MTases"/>
    <property type="match status" value="1"/>
</dbReference>
<dbReference type="PANTHER" id="PTHR43591">
    <property type="entry name" value="METHYLTRANSFERASE"/>
    <property type="match status" value="1"/>
</dbReference>
<comment type="caution">
    <text evidence="2">The sequence shown here is derived from an EMBL/GenBank/DDBJ whole genome shotgun (WGS) entry which is preliminary data.</text>
</comment>
<name>A0A1F7RP65_9BACT</name>
<dbReference type="Gene3D" id="3.40.50.150">
    <property type="entry name" value="Vaccinia Virus protein VP39"/>
    <property type="match status" value="1"/>
</dbReference>
<dbReference type="Pfam" id="PF08241">
    <property type="entry name" value="Methyltransf_11"/>
    <property type="match status" value="1"/>
</dbReference>
<sequence>MLYCGGCNQEYPVEEGIPRFIKSEKLFGLNKEFEKAYNKISYIYDSHFTKAYLKKRFWPPSGEEKARKEVVERLEISRYSRVLETGIGSGDNIPCFSENARKIGLYGLDISIGMLKQCLRNLKKWKCEAELFLANAEELPFRDESFDVVFHLGGMNFFNEKKKAVEEMIRVARPGTKIIIACETEKAIETNKTGIRFAFGRRLVKKMIRFDSKDMRKLVPDNMLEIRFEQIWEGNGYLIEFRKPVKTVSK</sequence>
<dbReference type="PANTHER" id="PTHR43591:SF24">
    <property type="entry name" value="2-METHOXY-6-POLYPRENYL-1,4-BENZOQUINOL METHYLASE, MITOCHONDRIAL"/>
    <property type="match status" value="1"/>
</dbReference>
<gene>
    <name evidence="2" type="ORF">A2W05_11210</name>
</gene>
<evidence type="ECO:0000313" key="2">
    <source>
        <dbReference type="EMBL" id="OGL42687.1"/>
    </source>
</evidence>
<proteinExistence type="predicted"/>
<dbReference type="AlphaFoldDB" id="A0A1F7RP65"/>
<evidence type="ECO:0000259" key="1">
    <source>
        <dbReference type="Pfam" id="PF08241"/>
    </source>
</evidence>
<dbReference type="EMBL" id="MGDE01000261">
    <property type="protein sequence ID" value="OGL42687.1"/>
    <property type="molecule type" value="Genomic_DNA"/>
</dbReference>
<evidence type="ECO:0000313" key="3">
    <source>
        <dbReference type="Proteomes" id="UP000178797"/>
    </source>
</evidence>